<dbReference type="Pfam" id="PF23282">
    <property type="entry name" value="WHD_ROQ1"/>
    <property type="match status" value="1"/>
</dbReference>
<gene>
    <name evidence="6" type="ORF">D0Y65_006117</name>
</gene>
<dbReference type="GO" id="GO:0006952">
    <property type="term" value="P:defense response"/>
    <property type="evidence" value="ECO:0007669"/>
    <property type="project" value="InterPro"/>
</dbReference>
<dbReference type="PANTHER" id="PTHR11017">
    <property type="entry name" value="LEUCINE-RICH REPEAT-CONTAINING PROTEIN"/>
    <property type="match status" value="1"/>
</dbReference>
<dbReference type="EMBL" id="QZWG01000003">
    <property type="protein sequence ID" value="RZC19166.1"/>
    <property type="molecule type" value="Genomic_DNA"/>
</dbReference>
<protein>
    <submittedName>
        <fullName evidence="6">TMV resistance protein N isoform A</fullName>
    </submittedName>
    <submittedName>
        <fullName evidence="7">TMV resistance protein N isoform B</fullName>
    </submittedName>
</protein>
<proteinExistence type="predicted"/>
<dbReference type="PROSITE" id="PS50104">
    <property type="entry name" value="TIR"/>
    <property type="match status" value="1"/>
</dbReference>
<keyword evidence="1" id="KW-0433">Leucine-rich repeat</keyword>
<organism evidence="6 8">
    <name type="scientific">Glycine soja</name>
    <name type="common">Wild soybean</name>
    <dbReference type="NCBI Taxonomy" id="3848"/>
    <lineage>
        <taxon>Eukaryota</taxon>
        <taxon>Viridiplantae</taxon>
        <taxon>Streptophyta</taxon>
        <taxon>Embryophyta</taxon>
        <taxon>Tracheophyta</taxon>
        <taxon>Spermatophyta</taxon>
        <taxon>Magnoliopsida</taxon>
        <taxon>eudicotyledons</taxon>
        <taxon>Gunneridae</taxon>
        <taxon>Pentapetalae</taxon>
        <taxon>rosids</taxon>
        <taxon>fabids</taxon>
        <taxon>Fabales</taxon>
        <taxon>Fabaceae</taxon>
        <taxon>Papilionoideae</taxon>
        <taxon>50 kb inversion clade</taxon>
        <taxon>NPAAA clade</taxon>
        <taxon>indigoferoid/millettioid clade</taxon>
        <taxon>Phaseoleae</taxon>
        <taxon>Glycine</taxon>
        <taxon>Glycine subgen. Soja</taxon>
    </lineage>
</organism>
<dbReference type="SUPFAM" id="SSF52058">
    <property type="entry name" value="L domain-like"/>
    <property type="match status" value="1"/>
</dbReference>
<dbReference type="GO" id="GO:0043531">
    <property type="term" value="F:ADP binding"/>
    <property type="evidence" value="ECO:0007669"/>
    <property type="project" value="InterPro"/>
</dbReference>
<dbReference type="AlphaFoldDB" id="A0A445L7E2"/>
<comment type="caution">
    <text evidence="6">The sequence shown here is derived from an EMBL/GenBank/DDBJ whole genome shotgun (WGS) entry which is preliminary data.</text>
</comment>
<dbReference type="InterPro" id="IPR044974">
    <property type="entry name" value="Disease_R_plants"/>
</dbReference>
<dbReference type="SUPFAM" id="SSF52540">
    <property type="entry name" value="P-loop containing nucleoside triphosphate hydrolases"/>
    <property type="match status" value="1"/>
</dbReference>
<evidence type="ECO:0000313" key="6">
    <source>
        <dbReference type="EMBL" id="RZC19166.1"/>
    </source>
</evidence>
<dbReference type="InterPro" id="IPR035897">
    <property type="entry name" value="Toll_tir_struct_dom_sf"/>
</dbReference>
<dbReference type="Proteomes" id="UP000289340">
    <property type="component" value="Chromosome 3"/>
</dbReference>
<dbReference type="EMBL" id="QZWG01000003">
    <property type="protein sequence ID" value="RZC19167.1"/>
    <property type="molecule type" value="Genomic_DNA"/>
</dbReference>
<dbReference type="InterPro" id="IPR042197">
    <property type="entry name" value="Apaf_helical"/>
</dbReference>
<dbReference type="InterPro" id="IPR002182">
    <property type="entry name" value="NB-ARC"/>
</dbReference>
<dbReference type="Pfam" id="PF00931">
    <property type="entry name" value="NB-ARC"/>
    <property type="match status" value="1"/>
</dbReference>
<keyword evidence="2" id="KW-0677">Repeat</keyword>
<dbReference type="GO" id="GO:0007165">
    <property type="term" value="P:signal transduction"/>
    <property type="evidence" value="ECO:0007669"/>
    <property type="project" value="InterPro"/>
</dbReference>
<dbReference type="Gene3D" id="3.80.10.10">
    <property type="entry name" value="Ribonuclease Inhibitor"/>
    <property type="match status" value="1"/>
</dbReference>
<evidence type="ECO:0000313" key="8">
    <source>
        <dbReference type="Proteomes" id="UP000289340"/>
    </source>
</evidence>
<dbReference type="InterPro" id="IPR027417">
    <property type="entry name" value="P-loop_NTPase"/>
</dbReference>
<feature type="chain" id="PRO_5033822518" evidence="4">
    <location>
        <begin position="27"/>
        <end position="915"/>
    </location>
</feature>
<sequence length="915" mass="104502">MAYSSSGASQIKYVVLLLCDLMLISGLTGEISDNSPQIKYDVFVSFRGEDIRHGFLGYLTEAFHQKQIHAFIDDKLEKGDEIWPSLVGAIQGSLISLTIFSGNYSSSRWCLEELVKIIECRETYGQTVIPVFYHVNPTDVRHQKGSYEKALAEHEKKYNLTTVQNWRHALKKAADLSGIKSFDYKNEVELLGEIINTVNLKLMRLDKNPLSLKGLVGIDRSIQYVESMLQHESSNVRVIGIWGMGGIGKTTIAQEILNKLCSGYDSYCVFVNVKEEIRRHGIITLKEIFFSTLLQENVKMITANGLPNYIKKKIGGMKVLIVLDDVNDSDLLEKLFGNHDWFGPGSRIILTTRDKQVLIANKVHVDDIYQVGVLNPSEALELFILHAFNQKLFDMEYYKLSKRVVCYAQGIPLVLKVLGGLLCGKDKEVWESQLDKLKNMPNTDVYNAMRLSYDDLDRKEQKIFLDLACFFIGLDVKVDLIKVLLKDNERDNSVVVGLERLKDKSLITISKYNIVYMHDIIQEMGWEIVRQESIEDPGSRSRLWDADDIYEVLKNNKGTESIRSIRADLSVIRELKLSPDTFTKMSKLQFLHFPHQGCVDYFPHQSSVDHFPHRLQSFSVELRYIVWRHFPLKSLPENFSAKNLVLLDLSYSRVEKLWDGIQNLKNLKEVKVSGSKNLKELPNLSEATNLEVLDISACPQLASVIPSIFSLTKLKIMKLNYRSFTQMIIDNHTSSISFFTLQGSTKHKLISLRSENITVGPFGCICYKEKPSSFVCQSKLEMFRITESDMGYLPSSFMNLRRQRYLRVLDPRELLMIESGSVDVIDCKSLKHVLVLAEQFKYISSGVGIQNYQGLVEESVVVALDAISSTVETVVDHSELIDDKRYISIDERKLKPVKRIDEYLMKVLGPQQCFE</sequence>
<reference evidence="6 8" key="1">
    <citation type="submission" date="2018-09" db="EMBL/GenBank/DDBJ databases">
        <title>A high-quality reference genome of wild soybean provides a powerful tool to mine soybean genomes.</title>
        <authorList>
            <person name="Xie M."/>
            <person name="Chung C.Y.L."/>
            <person name="Li M.-W."/>
            <person name="Wong F.-L."/>
            <person name="Chan T.-F."/>
            <person name="Lam H.-M."/>
        </authorList>
    </citation>
    <scope>NUCLEOTIDE SEQUENCE [LARGE SCALE GENOMIC DNA]</scope>
    <source>
        <strain evidence="8">cv. W05</strain>
        <tissue evidence="6">Hypocotyl of etiolated seedlings</tissue>
    </source>
</reference>
<evidence type="ECO:0000313" key="7">
    <source>
        <dbReference type="EMBL" id="RZC19167.1"/>
    </source>
</evidence>
<accession>A0A445L7E2</accession>
<feature type="domain" description="TIR" evidence="5">
    <location>
        <begin position="38"/>
        <end position="202"/>
    </location>
</feature>
<dbReference type="FunFam" id="3.40.50.10140:FF:000007">
    <property type="entry name" value="Disease resistance protein (TIR-NBS-LRR class)"/>
    <property type="match status" value="1"/>
</dbReference>
<evidence type="ECO:0000256" key="3">
    <source>
        <dbReference type="ARBA" id="ARBA00023027"/>
    </source>
</evidence>
<dbReference type="InterPro" id="IPR058192">
    <property type="entry name" value="WHD_ROQ1-like"/>
</dbReference>
<evidence type="ECO:0000256" key="4">
    <source>
        <dbReference type="SAM" id="SignalP"/>
    </source>
</evidence>
<keyword evidence="8" id="KW-1185">Reference proteome</keyword>
<dbReference type="Pfam" id="PF01582">
    <property type="entry name" value="TIR"/>
    <property type="match status" value="1"/>
</dbReference>
<dbReference type="Gene3D" id="3.40.50.300">
    <property type="entry name" value="P-loop containing nucleotide triphosphate hydrolases"/>
    <property type="match status" value="1"/>
</dbReference>
<name>A0A445L7E2_GLYSO</name>
<keyword evidence="3" id="KW-0520">NAD</keyword>
<dbReference type="PRINTS" id="PR00364">
    <property type="entry name" value="DISEASERSIST"/>
</dbReference>
<dbReference type="SUPFAM" id="SSF52200">
    <property type="entry name" value="Toll/Interleukin receptor TIR domain"/>
    <property type="match status" value="1"/>
</dbReference>
<dbReference type="SMART" id="SM00255">
    <property type="entry name" value="TIR"/>
    <property type="match status" value="1"/>
</dbReference>
<dbReference type="InterPro" id="IPR000157">
    <property type="entry name" value="TIR_dom"/>
</dbReference>
<dbReference type="Gene3D" id="3.40.50.10140">
    <property type="entry name" value="Toll/interleukin-1 receptor homology (TIR) domain"/>
    <property type="match status" value="1"/>
</dbReference>
<dbReference type="Gene3D" id="1.10.8.430">
    <property type="entry name" value="Helical domain of apoptotic protease-activating factors"/>
    <property type="match status" value="1"/>
</dbReference>
<evidence type="ECO:0000256" key="1">
    <source>
        <dbReference type="ARBA" id="ARBA00022614"/>
    </source>
</evidence>
<dbReference type="PANTHER" id="PTHR11017:SF263">
    <property type="entry name" value="ADP-RIBOSYL CYCLASE_CYCLIC ADP-RIBOSE HYDROLASE"/>
    <property type="match status" value="1"/>
</dbReference>
<evidence type="ECO:0000259" key="5">
    <source>
        <dbReference type="PROSITE" id="PS50104"/>
    </source>
</evidence>
<dbReference type="InterPro" id="IPR032675">
    <property type="entry name" value="LRR_dom_sf"/>
</dbReference>
<keyword evidence="4" id="KW-0732">Signal</keyword>
<evidence type="ECO:0000256" key="2">
    <source>
        <dbReference type="ARBA" id="ARBA00022737"/>
    </source>
</evidence>
<feature type="signal peptide" evidence="4">
    <location>
        <begin position="1"/>
        <end position="26"/>
    </location>
</feature>